<dbReference type="AlphaFoldDB" id="A0A3L6QQW9"/>
<gene>
    <name evidence="2" type="ORF">C2845_PM04G13410</name>
</gene>
<sequence>MWVLHVSLLPQLPTSPTLSPSTSPAPPVRPPTSSATSERRQASLLRPLPSPLPPRHRSPCSGGRRAHTWPGRCALPRRGRGPVTGVSWPLPRRAFPALWIRGLFALWMANENRPRSVSAGATSTLAQRVAEGGAGEPECALAAVEQLCRAEGGRDAVVAGAGGGSARWKARGGGLKLRNKADVGGPYVRGAKGTF</sequence>
<reference evidence="3" key="1">
    <citation type="journal article" date="2019" name="Nat. Commun.">
        <title>The genome of broomcorn millet.</title>
        <authorList>
            <person name="Zou C."/>
            <person name="Miki D."/>
            <person name="Li D."/>
            <person name="Tang Q."/>
            <person name="Xiao L."/>
            <person name="Rajput S."/>
            <person name="Deng P."/>
            <person name="Jia W."/>
            <person name="Huang R."/>
            <person name="Zhang M."/>
            <person name="Sun Y."/>
            <person name="Hu J."/>
            <person name="Fu X."/>
            <person name="Schnable P.S."/>
            <person name="Li F."/>
            <person name="Zhang H."/>
            <person name="Feng B."/>
            <person name="Zhu X."/>
            <person name="Liu R."/>
            <person name="Schnable J.C."/>
            <person name="Zhu J.-K."/>
            <person name="Zhang H."/>
        </authorList>
    </citation>
    <scope>NUCLEOTIDE SEQUENCE [LARGE SCALE GENOMIC DNA]</scope>
</reference>
<protein>
    <submittedName>
        <fullName evidence="2">U-box domain-containing protein 26-like</fullName>
    </submittedName>
</protein>
<dbReference type="Proteomes" id="UP000275267">
    <property type="component" value="Unassembled WGS sequence"/>
</dbReference>
<name>A0A3L6QQW9_PANMI</name>
<accession>A0A3L6QQW9</accession>
<evidence type="ECO:0000313" key="2">
    <source>
        <dbReference type="EMBL" id="RLM85868.1"/>
    </source>
</evidence>
<organism evidence="2 3">
    <name type="scientific">Panicum miliaceum</name>
    <name type="common">Proso millet</name>
    <name type="synonym">Broomcorn millet</name>
    <dbReference type="NCBI Taxonomy" id="4540"/>
    <lineage>
        <taxon>Eukaryota</taxon>
        <taxon>Viridiplantae</taxon>
        <taxon>Streptophyta</taxon>
        <taxon>Embryophyta</taxon>
        <taxon>Tracheophyta</taxon>
        <taxon>Spermatophyta</taxon>
        <taxon>Magnoliopsida</taxon>
        <taxon>Liliopsida</taxon>
        <taxon>Poales</taxon>
        <taxon>Poaceae</taxon>
        <taxon>PACMAD clade</taxon>
        <taxon>Panicoideae</taxon>
        <taxon>Panicodae</taxon>
        <taxon>Paniceae</taxon>
        <taxon>Panicinae</taxon>
        <taxon>Panicum</taxon>
        <taxon>Panicum sect. Panicum</taxon>
    </lineage>
</organism>
<dbReference type="STRING" id="4540.A0A3L6QQW9"/>
<feature type="compositionally biased region" description="Low complexity" evidence="1">
    <location>
        <begin position="13"/>
        <end position="22"/>
    </location>
</feature>
<dbReference type="EMBL" id="PQIB02000011">
    <property type="protein sequence ID" value="RLM85868.1"/>
    <property type="molecule type" value="Genomic_DNA"/>
</dbReference>
<proteinExistence type="predicted"/>
<keyword evidence="3" id="KW-1185">Reference proteome</keyword>
<comment type="caution">
    <text evidence="2">The sequence shown here is derived from an EMBL/GenBank/DDBJ whole genome shotgun (WGS) entry which is preliminary data.</text>
</comment>
<feature type="region of interest" description="Disordered" evidence="1">
    <location>
        <begin position="13"/>
        <end position="73"/>
    </location>
</feature>
<evidence type="ECO:0000256" key="1">
    <source>
        <dbReference type="SAM" id="MobiDB-lite"/>
    </source>
</evidence>
<evidence type="ECO:0000313" key="3">
    <source>
        <dbReference type="Proteomes" id="UP000275267"/>
    </source>
</evidence>